<gene>
    <name evidence="3" type="ORF">NMOB1V02_LOCUS6223</name>
</gene>
<dbReference type="Proteomes" id="UP000678499">
    <property type="component" value="Unassembled WGS sequence"/>
</dbReference>
<dbReference type="AlphaFoldDB" id="A0A7R9BNB6"/>
<dbReference type="OrthoDB" id="5783533at2759"/>
<dbReference type="SUPFAM" id="SSF48371">
    <property type="entry name" value="ARM repeat"/>
    <property type="match status" value="1"/>
</dbReference>
<name>A0A7R9BNB6_9CRUS</name>
<dbReference type="InterPro" id="IPR055142">
    <property type="entry name" value="ZER1-like_C"/>
</dbReference>
<dbReference type="InterPro" id="IPR016024">
    <property type="entry name" value="ARM-type_fold"/>
</dbReference>
<proteinExistence type="predicted"/>
<dbReference type="EMBL" id="OA883294">
    <property type="protein sequence ID" value="CAD7278523.1"/>
    <property type="molecule type" value="Genomic_DNA"/>
</dbReference>
<dbReference type="PANTHER" id="PTHR12904:SF22">
    <property type="entry name" value="ZYG-11 FAMILY MEMBER B, CELL CYCLE REGULATOR"/>
    <property type="match status" value="1"/>
</dbReference>
<evidence type="ECO:0000313" key="4">
    <source>
        <dbReference type="Proteomes" id="UP000678499"/>
    </source>
</evidence>
<keyword evidence="4" id="KW-1185">Reference proteome</keyword>
<feature type="domain" description="Protein zer-1 homolog-like C-terminal" evidence="2">
    <location>
        <begin position="1"/>
        <end position="152"/>
    </location>
</feature>
<protein>
    <recommendedName>
        <fullName evidence="2">Protein zer-1 homolog-like C-terminal domain-containing protein</fullName>
    </recommendedName>
</protein>
<dbReference type="InterPro" id="IPR051341">
    <property type="entry name" value="Zyg-11_UBL_adapter"/>
</dbReference>
<dbReference type="InterPro" id="IPR011989">
    <property type="entry name" value="ARM-like"/>
</dbReference>
<dbReference type="GO" id="GO:0031462">
    <property type="term" value="C:Cul2-RING ubiquitin ligase complex"/>
    <property type="evidence" value="ECO:0007669"/>
    <property type="project" value="TreeGrafter"/>
</dbReference>
<keyword evidence="1" id="KW-0833">Ubl conjugation pathway</keyword>
<accession>A0A7R9BNB6</accession>
<dbReference type="Gene3D" id="1.25.10.10">
    <property type="entry name" value="Leucine-rich Repeat Variant"/>
    <property type="match status" value="1"/>
</dbReference>
<dbReference type="EMBL" id="CAJPEX010001257">
    <property type="protein sequence ID" value="CAG0918675.1"/>
    <property type="molecule type" value="Genomic_DNA"/>
</dbReference>
<evidence type="ECO:0000313" key="3">
    <source>
        <dbReference type="EMBL" id="CAD7278523.1"/>
    </source>
</evidence>
<dbReference type="PANTHER" id="PTHR12904">
    <property type="match status" value="1"/>
</dbReference>
<evidence type="ECO:0000256" key="1">
    <source>
        <dbReference type="ARBA" id="ARBA00022786"/>
    </source>
</evidence>
<dbReference type="Pfam" id="PF22964">
    <property type="entry name" value="ZER1-like_2nd"/>
    <property type="match status" value="1"/>
</dbReference>
<organism evidence="3">
    <name type="scientific">Notodromas monacha</name>
    <dbReference type="NCBI Taxonomy" id="399045"/>
    <lineage>
        <taxon>Eukaryota</taxon>
        <taxon>Metazoa</taxon>
        <taxon>Ecdysozoa</taxon>
        <taxon>Arthropoda</taxon>
        <taxon>Crustacea</taxon>
        <taxon>Oligostraca</taxon>
        <taxon>Ostracoda</taxon>
        <taxon>Podocopa</taxon>
        <taxon>Podocopida</taxon>
        <taxon>Cypridocopina</taxon>
        <taxon>Cypridoidea</taxon>
        <taxon>Cyprididae</taxon>
        <taxon>Notodromas</taxon>
    </lineage>
</organism>
<reference evidence="3" key="1">
    <citation type="submission" date="2020-11" db="EMBL/GenBank/DDBJ databases">
        <authorList>
            <person name="Tran Van P."/>
        </authorList>
    </citation>
    <scope>NUCLEOTIDE SEQUENCE</scope>
</reference>
<evidence type="ECO:0000259" key="2">
    <source>
        <dbReference type="Pfam" id="PF22964"/>
    </source>
</evidence>
<sequence length="192" mass="21925">MDKSLIDRLRELMKTDLIEVSYFAAGVLAHMTTDGEEPWSVDGVAHTDVLKDLVSGLDEIFEEIVGEWAMPDAEMVAYRTFQPFFPLLRTTSPHAVQLWALWAMLHVCKWNPTKYCPMMVRERGDNAVRTLALAPETEEHPMVKSFSVNILALLAEQGLEPGTTKYYFMSQEKPCSMEWHACYGGYPWESRS</sequence>